<evidence type="ECO:0000256" key="5">
    <source>
        <dbReference type="ARBA" id="ARBA00022917"/>
    </source>
</evidence>
<evidence type="ECO:0000256" key="3">
    <source>
        <dbReference type="ARBA" id="ARBA00022741"/>
    </source>
</evidence>
<evidence type="ECO:0000256" key="1">
    <source>
        <dbReference type="ARBA" id="ARBA00006303"/>
    </source>
</evidence>
<dbReference type="GO" id="GO:0005524">
    <property type="term" value="F:ATP binding"/>
    <property type="evidence" value="ECO:0007669"/>
    <property type="project" value="UniProtKB-KW"/>
</dbReference>
<dbReference type="NCBIfam" id="NF001750">
    <property type="entry name" value="PRK00476.1"/>
    <property type="match status" value="1"/>
</dbReference>
<dbReference type="AlphaFoldDB" id="A0A1I7RS50"/>
<dbReference type="PROSITE" id="PS50862">
    <property type="entry name" value="AA_TRNA_LIGASE_II"/>
    <property type="match status" value="1"/>
</dbReference>
<feature type="domain" description="Aminoacyl-transfer RNA synthetases class-II family profile" evidence="7">
    <location>
        <begin position="150"/>
        <end position="554"/>
    </location>
</feature>
<keyword evidence="3" id="KW-0547">Nucleotide-binding</keyword>
<keyword evidence="10" id="KW-1185">Reference proteome</keyword>
<dbReference type="WBParaSite" id="BXY_0355400.1">
    <property type="protein sequence ID" value="BXY_0355400.1"/>
    <property type="gene ID" value="BXY_0355400"/>
</dbReference>
<dbReference type="OrthoDB" id="439710at2759"/>
<dbReference type="InterPro" id="IPR006195">
    <property type="entry name" value="aa-tRNA-synth_II"/>
</dbReference>
<dbReference type="GO" id="GO:0005739">
    <property type="term" value="C:mitochondrion"/>
    <property type="evidence" value="ECO:0007669"/>
    <property type="project" value="TreeGrafter"/>
</dbReference>
<dbReference type="InterPro" id="IPR004524">
    <property type="entry name" value="Asp-tRNA-ligase_1"/>
</dbReference>
<dbReference type="EMBL" id="CAJFDI010000005">
    <property type="protein sequence ID" value="CAD5231791.1"/>
    <property type="molecule type" value="Genomic_DNA"/>
</dbReference>
<dbReference type="PRINTS" id="PR01042">
    <property type="entry name" value="TRNASYNTHASP"/>
</dbReference>
<dbReference type="SMR" id="A0A1I7RS50"/>
<dbReference type="Pfam" id="PF01336">
    <property type="entry name" value="tRNA_anti-codon"/>
    <property type="match status" value="1"/>
</dbReference>
<dbReference type="InterPro" id="IPR047089">
    <property type="entry name" value="Asp-tRNA-ligase_1_N"/>
</dbReference>
<evidence type="ECO:0000313" key="9">
    <source>
        <dbReference type="Proteomes" id="UP000095284"/>
    </source>
</evidence>
<dbReference type="Gene3D" id="3.30.930.10">
    <property type="entry name" value="Bira Bifunctional Protein, Domain 2"/>
    <property type="match status" value="1"/>
</dbReference>
<organism evidence="9 11">
    <name type="scientific">Bursaphelenchus xylophilus</name>
    <name type="common">Pinewood nematode worm</name>
    <name type="synonym">Aphelenchoides xylophilus</name>
    <dbReference type="NCBI Taxonomy" id="6326"/>
    <lineage>
        <taxon>Eukaryota</taxon>
        <taxon>Metazoa</taxon>
        <taxon>Ecdysozoa</taxon>
        <taxon>Nematoda</taxon>
        <taxon>Chromadorea</taxon>
        <taxon>Rhabditida</taxon>
        <taxon>Tylenchina</taxon>
        <taxon>Tylenchomorpha</taxon>
        <taxon>Aphelenchoidea</taxon>
        <taxon>Aphelenchoididae</taxon>
        <taxon>Bursaphelenchus</taxon>
    </lineage>
</organism>
<evidence type="ECO:0000256" key="4">
    <source>
        <dbReference type="ARBA" id="ARBA00022840"/>
    </source>
</evidence>
<keyword evidence="6" id="KW-0030">Aminoacyl-tRNA synthetase</keyword>
<dbReference type="eggNOG" id="KOG2411">
    <property type="taxonomic scope" value="Eukaryota"/>
</dbReference>
<evidence type="ECO:0000313" key="11">
    <source>
        <dbReference type="WBParaSite" id="BXY_0355400.1"/>
    </source>
</evidence>
<dbReference type="Proteomes" id="UP000659654">
    <property type="component" value="Unassembled WGS sequence"/>
</dbReference>
<dbReference type="InterPro" id="IPR004115">
    <property type="entry name" value="GAD-like_sf"/>
</dbReference>
<dbReference type="Pfam" id="PF00152">
    <property type="entry name" value="tRNA-synt_2"/>
    <property type="match status" value="1"/>
</dbReference>
<dbReference type="PANTHER" id="PTHR22594">
    <property type="entry name" value="ASPARTYL/LYSYL-TRNA SYNTHETASE"/>
    <property type="match status" value="1"/>
</dbReference>
<dbReference type="GO" id="GO:0004815">
    <property type="term" value="F:aspartate-tRNA ligase activity"/>
    <property type="evidence" value="ECO:0007669"/>
    <property type="project" value="TreeGrafter"/>
</dbReference>
<evidence type="ECO:0000313" key="8">
    <source>
        <dbReference type="EMBL" id="CAD5231791.1"/>
    </source>
</evidence>
<evidence type="ECO:0000256" key="2">
    <source>
        <dbReference type="ARBA" id="ARBA00022598"/>
    </source>
</evidence>
<keyword evidence="2" id="KW-0436">Ligase</keyword>
<accession>A0A1I7RS50</accession>
<dbReference type="Gene3D" id="3.30.1360.30">
    <property type="entry name" value="GAD-like domain"/>
    <property type="match status" value="1"/>
</dbReference>
<dbReference type="InterPro" id="IPR004364">
    <property type="entry name" value="Aa-tRNA-synt_II"/>
</dbReference>
<dbReference type="InterPro" id="IPR012340">
    <property type="entry name" value="NA-bd_OB-fold"/>
</dbReference>
<dbReference type="CDD" id="cd04317">
    <property type="entry name" value="EcAspRS_like_N"/>
    <property type="match status" value="1"/>
</dbReference>
<dbReference type="GO" id="GO:0006422">
    <property type="term" value="P:aspartyl-tRNA aminoacylation"/>
    <property type="evidence" value="ECO:0007669"/>
    <property type="project" value="TreeGrafter"/>
</dbReference>
<dbReference type="SUPFAM" id="SSF50249">
    <property type="entry name" value="Nucleic acid-binding proteins"/>
    <property type="match status" value="1"/>
</dbReference>
<dbReference type="SUPFAM" id="SSF55261">
    <property type="entry name" value="GAD domain-like"/>
    <property type="match status" value="1"/>
</dbReference>
<dbReference type="EMBL" id="CAJFCV020000005">
    <property type="protein sequence ID" value="CAG9123214.1"/>
    <property type="molecule type" value="Genomic_DNA"/>
</dbReference>
<comment type="similarity">
    <text evidence="1">Belongs to the class-II aminoacyl-tRNA synthetase family. Type 1 subfamily.</text>
</comment>
<keyword evidence="4" id="KW-0067">ATP-binding</keyword>
<reference evidence="8" key="2">
    <citation type="submission" date="2020-09" db="EMBL/GenBank/DDBJ databases">
        <authorList>
            <person name="Kikuchi T."/>
        </authorList>
    </citation>
    <scope>NUCLEOTIDE SEQUENCE</scope>
    <source>
        <strain evidence="8">Ka4C1</strain>
    </source>
</reference>
<protein>
    <submittedName>
        <fullName evidence="8">(pine wood nematode) hypothetical protein</fullName>
    </submittedName>
    <submittedName>
        <fullName evidence="11">AA_TRNA_LIGASE_II domain-containing protein</fullName>
    </submittedName>
</protein>
<name>A0A1I7RS50_BURXY</name>
<dbReference type="HAMAP" id="MF_00044">
    <property type="entry name" value="Asp_tRNA_synth_type1"/>
    <property type="match status" value="1"/>
</dbReference>
<gene>
    <name evidence="8" type="ORF">BXYJ_LOCUS11887</name>
</gene>
<evidence type="ECO:0000259" key="7">
    <source>
        <dbReference type="PROSITE" id="PS50862"/>
    </source>
</evidence>
<dbReference type="PANTHER" id="PTHR22594:SF5">
    <property type="entry name" value="ASPARTATE--TRNA LIGASE, MITOCHONDRIAL"/>
    <property type="match status" value="1"/>
</dbReference>
<dbReference type="InterPro" id="IPR002312">
    <property type="entry name" value="Asp/Asn-tRNA-synth_IIb"/>
</dbReference>
<evidence type="ECO:0000313" key="10">
    <source>
        <dbReference type="Proteomes" id="UP000659654"/>
    </source>
</evidence>
<reference evidence="11" key="1">
    <citation type="submission" date="2016-11" db="UniProtKB">
        <authorList>
            <consortium name="WormBaseParasite"/>
        </authorList>
    </citation>
    <scope>IDENTIFICATION</scope>
</reference>
<dbReference type="GO" id="GO:0003676">
    <property type="term" value="F:nucleic acid binding"/>
    <property type="evidence" value="ECO:0007669"/>
    <property type="project" value="InterPro"/>
</dbReference>
<dbReference type="Proteomes" id="UP000095284">
    <property type="component" value="Unplaced"/>
</dbReference>
<dbReference type="Gene3D" id="2.40.50.140">
    <property type="entry name" value="Nucleic acid-binding proteins"/>
    <property type="match status" value="1"/>
</dbReference>
<dbReference type="Proteomes" id="UP000582659">
    <property type="component" value="Unassembled WGS sequence"/>
</dbReference>
<dbReference type="InterPro" id="IPR045864">
    <property type="entry name" value="aa-tRNA-synth_II/BPL/LPL"/>
</dbReference>
<sequence length="592" mass="67566">MKISNVLCSRTAVVNRFTQRSHNCGQLRIQNEGNRVLLKGWVSYKRYNKFFVLKDSYGTVQILTPEKMSGFMKDVPHESVVAVEGVVINRGENSNKSMATGDIEVLAEDIQVLNLAPVNLPIHSKVDAQEQTKLANRFLDLRSERMQKNLRLRSQLIHEFRKILVENCGFVDVETPILSQWTPGGAHEFIVPSGKIRGHFYSLPQSPQIFKQLLMVGGVDRYFQIAKCFRDEGSMQDRQPEFTQLDLEMSFAGQEDVIGLVEELIRSSWPDVLTDYVPQTPFKRMTYEQVMREYGTDKPDLRVPWKIFDCTQAMSSSPLKTFEDWKCQAFIAKGAVNYEDKFRKREWKRLIQMKHDNAKWRAVNLHKENPFKNFDAESFIQINGVRENDIVVFSWGKLETCQETLGTLRNFVGEVGGMRSKGFEWLWVVDFPLFCIEDDQLQSSHHPFTAPISEDLDKLKDKHDLTKIRAQHYDLVLNGSELGGGSVRVHNCLLQRHIIEILQLPIEPLEGFLQALSMGAPPHAGFALGIDRYIALLAAEGDSTASIRDVIAFPKTKEGRCLTTGAPSIPPEYVLDRYSIKVSEDAKEEKGY</sequence>
<proteinExistence type="inferred from homology"/>
<dbReference type="NCBIfam" id="TIGR00459">
    <property type="entry name" value="aspS_bact"/>
    <property type="match status" value="1"/>
</dbReference>
<dbReference type="InterPro" id="IPR004365">
    <property type="entry name" value="NA-bd_OB_tRNA"/>
</dbReference>
<dbReference type="SUPFAM" id="SSF55681">
    <property type="entry name" value="Class II aaRS and biotin synthetases"/>
    <property type="match status" value="1"/>
</dbReference>
<evidence type="ECO:0000256" key="6">
    <source>
        <dbReference type="ARBA" id="ARBA00023146"/>
    </source>
</evidence>
<keyword evidence="5" id="KW-0648">Protein biosynthesis</keyword>